<accession>A0A4Y1ZN60</accession>
<dbReference type="OrthoDB" id="6454765at2759"/>
<feature type="region of interest" description="Disordered" evidence="1">
    <location>
        <begin position="1"/>
        <end position="69"/>
    </location>
</feature>
<reference evidence="2 4" key="1">
    <citation type="journal article" date="2019" name="Sci. Rep.">
        <title>Orb-weaving spider Araneus ventricosus genome elucidates the spidroin gene catalogue.</title>
        <authorList>
            <person name="Kono N."/>
            <person name="Nakamura H."/>
            <person name="Ohtoshi R."/>
            <person name="Moran D.A.P."/>
            <person name="Shinohara A."/>
            <person name="Yoshida Y."/>
            <person name="Fujiwara M."/>
            <person name="Mori M."/>
            <person name="Tomita M."/>
            <person name="Arakawa K."/>
        </authorList>
    </citation>
    <scope>NUCLEOTIDE SEQUENCE [LARGE SCALE GENOMIC DNA]</scope>
</reference>
<evidence type="ECO:0000256" key="1">
    <source>
        <dbReference type="SAM" id="MobiDB-lite"/>
    </source>
</evidence>
<organism evidence="2 4">
    <name type="scientific">Araneus ventricosus</name>
    <name type="common">Orbweaver spider</name>
    <name type="synonym">Epeira ventricosa</name>
    <dbReference type="NCBI Taxonomy" id="182803"/>
    <lineage>
        <taxon>Eukaryota</taxon>
        <taxon>Metazoa</taxon>
        <taxon>Ecdysozoa</taxon>
        <taxon>Arthropoda</taxon>
        <taxon>Chelicerata</taxon>
        <taxon>Arachnida</taxon>
        <taxon>Araneae</taxon>
        <taxon>Araneomorphae</taxon>
        <taxon>Entelegynae</taxon>
        <taxon>Araneoidea</taxon>
        <taxon>Araneidae</taxon>
        <taxon>Araneus</taxon>
    </lineage>
</organism>
<name>A0A4Y1ZN60_ARAVE</name>
<dbReference type="EMBL" id="BGPR01076061">
    <property type="protein sequence ID" value="GBL59142.1"/>
    <property type="molecule type" value="Genomic_DNA"/>
</dbReference>
<feature type="non-terminal residue" evidence="2">
    <location>
        <position position="1"/>
    </location>
</feature>
<evidence type="ECO:0000313" key="4">
    <source>
        <dbReference type="Proteomes" id="UP000499080"/>
    </source>
</evidence>
<evidence type="ECO:0000313" key="2">
    <source>
        <dbReference type="EMBL" id="GBL59142.1"/>
    </source>
</evidence>
<comment type="caution">
    <text evidence="2">The sequence shown here is derived from an EMBL/GenBank/DDBJ whole genome shotgun (WGS) entry which is preliminary data.</text>
</comment>
<sequence>GLDSHGSPHPPHPARPSDHAQLEVQDHPQQLPHLVAADPQRQRVRLGTLHVSGEHIPHEEPGGNNTSGR</sequence>
<keyword evidence="4" id="KW-1185">Reference proteome</keyword>
<dbReference type="EMBL" id="BGPR01076064">
    <property type="protein sequence ID" value="GBL59152.1"/>
    <property type="molecule type" value="Genomic_DNA"/>
</dbReference>
<evidence type="ECO:0000313" key="3">
    <source>
        <dbReference type="EMBL" id="GBL59152.1"/>
    </source>
</evidence>
<dbReference type="AlphaFoldDB" id="A0A4Y1ZN60"/>
<gene>
    <name evidence="2" type="ORF">AVEN_195924_1</name>
    <name evidence="3" type="ORF">AVEN_28500_1</name>
</gene>
<proteinExistence type="predicted"/>
<feature type="compositionally biased region" description="Basic and acidic residues" evidence="1">
    <location>
        <begin position="52"/>
        <end position="61"/>
    </location>
</feature>
<feature type="compositionally biased region" description="Basic and acidic residues" evidence="1">
    <location>
        <begin position="15"/>
        <end position="26"/>
    </location>
</feature>
<dbReference type="Proteomes" id="UP000499080">
    <property type="component" value="Unassembled WGS sequence"/>
</dbReference>
<protein>
    <submittedName>
        <fullName evidence="2">Uncharacterized protein</fullName>
    </submittedName>
</protein>